<reference evidence="1 2" key="1">
    <citation type="submission" date="2020-07" db="EMBL/GenBank/DDBJ databases">
        <title>Genomic Encyclopedia of Type Strains, Phase IV (KMG-V): Genome sequencing to study the core and pangenomes of soil and plant-associated prokaryotes.</title>
        <authorList>
            <person name="Whitman W."/>
        </authorList>
    </citation>
    <scope>NUCLEOTIDE SEQUENCE [LARGE SCALE GENOMIC DNA]</scope>
    <source>
        <strain evidence="1 2">SAS40</strain>
    </source>
</reference>
<sequence length="122" mass="12674">MTLDAFSVLLDRFAAASATLTGLVHTRDADGIQLASRKLADATLALQQAMPKAVVQLQHCSPAIREAFTVRLEAAALDSKVGAELSDIQAASATSRLAFLAQASGADLSYANNGQLGLGARY</sequence>
<dbReference type="RefSeq" id="WP_179590034.1">
    <property type="nucleotide sequence ID" value="NZ_JACBYR010000003.1"/>
</dbReference>
<dbReference type="EMBL" id="JACBYR010000003">
    <property type="protein sequence ID" value="NYE85703.1"/>
    <property type="molecule type" value="Genomic_DNA"/>
</dbReference>
<organism evidence="1 2">
    <name type="scientific">Pigmentiphaga litoralis</name>
    <dbReference type="NCBI Taxonomy" id="516702"/>
    <lineage>
        <taxon>Bacteria</taxon>
        <taxon>Pseudomonadati</taxon>
        <taxon>Pseudomonadota</taxon>
        <taxon>Betaproteobacteria</taxon>
        <taxon>Burkholderiales</taxon>
        <taxon>Alcaligenaceae</taxon>
        <taxon>Pigmentiphaga</taxon>
    </lineage>
</organism>
<protein>
    <submittedName>
        <fullName evidence="1">Uncharacterized protein</fullName>
    </submittedName>
</protein>
<evidence type="ECO:0000313" key="2">
    <source>
        <dbReference type="Proteomes" id="UP000542125"/>
    </source>
</evidence>
<name>A0A7Y9J0B7_9BURK</name>
<dbReference type="Proteomes" id="UP000542125">
    <property type="component" value="Unassembled WGS sequence"/>
</dbReference>
<keyword evidence="2" id="KW-1185">Reference proteome</keyword>
<gene>
    <name evidence="1" type="ORF">FHW18_005022</name>
</gene>
<proteinExistence type="predicted"/>
<evidence type="ECO:0000313" key="1">
    <source>
        <dbReference type="EMBL" id="NYE85703.1"/>
    </source>
</evidence>
<comment type="caution">
    <text evidence="1">The sequence shown here is derived from an EMBL/GenBank/DDBJ whole genome shotgun (WGS) entry which is preliminary data.</text>
</comment>
<accession>A0A7Y9J0B7</accession>
<dbReference type="AlphaFoldDB" id="A0A7Y9J0B7"/>